<sequence>MIFRKKASIIIIILIIITAISGCAYEQRKKQNLVAALEFGVTTLDPAYLRLLNEQYLACNLWEGLIRKNVDGSIEPGIAERYDVSEDGLKYTFYLRKGAKWSDGKPVTAGQFEYAWKRALNPSVDSSVVFMMYFLKNGEAYNKNKAKINDVGVKAIDDHTLEVTLEKPAPYFLEILSYHTYYPVRQDIVEKDHASWHRKPYMLVSNGPFYVEMWNYNEEIKTVKNPYYWDKENVKLDSITFLLEKDGNEIWPKYLAGEIDFGYVFADNRNNLMNEITTRKNNVISEVSLSTYYLYFNSRNKPFDNIKVRQAFELALDRKGLVKVRQKAENVATGFVPPGMPDVEPGSDFRLAGGEFMHKEFSIENISKAKILLKEAGYQSMNNFPSIVVLTKDTTGVEFIEKEWEKNLGVDIILNKCKSELFSQKKSEGDYDIVINNWIADFADPINFLGFLASENSFKGILPNEYYLLVEKSNAVADNAQRLILLHEAEKLLLDSYSLIPLFFRKDVYYIKPCVKNYLKTPLAEIYFRNAYIEE</sequence>
<dbReference type="GO" id="GO:0015833">
    <property type="term" value="P:peptide transport"/>
    <property type="evidence" value="ECO:0007669"/>
    <property type="project" value="TreeGrafter"/>
</dbReference>
<name>A0A0L6JMK9_9FIRM</name>
<dbReference type="EMBL" id="LGTC01000001">
    <property type="protein sequence ID" value="KNY27031.1"/>
    <property type="molecule type" value="Genomic_DNA"/>
</dbReference>
<protein>
    <submittedName>
        <fullName evidence="6">ABC-type transporter, periplasmic subunit</fullName>
    </submittedName>
</protein>
<dbReference type="Gene3D" id="3.40.190.10">
    <property type="entry name" value="Periplasmic binding protein-like II"/>
    <property type="match status" value="1"/>
</dbReference>
<dbReference type="PANTHER" id="PTHR30290">
    <property type="entry name" value="PERIPLASMIC BINDING COMPONENT OF ABC TRANSPORTER"/>
    <property type="match status" value="1"/>
</dbReference>
<dbReference type="PATRIC" id="fig|398512.5.peg.2395"/>
<gene>
    <name evidence="6" type="ORF">Bccel_2296</name>
</gene>
<reference evidence="7" key="1">
    <citation type="submission" date="2015-07" db="EMBL/GenBank/DDBJ databases">
        <title>Near-Complete Genome Sequence of the Cellulolytic Bacterium Bacteroides (Pseudobacteroides) cellulosolvens ATCC 35603.</title>
        <authorList>
            <person name="Dassa B."/>
            <person name="Utturkar S.M."/>
            <person name="Klingeman D.M."/>
            <person name="Hurt R.A."/>
            <person name="Keller M."/>
            <person name="Xu J."/>
            <person name="Reddy Y.H.K."/>
            <person name="Borovok I."/>
            <person name="Grinberg I.R."/>
            <person name="Lamed R."/>
            <person name="Zhivin O."/>
            <person name="Bayer E.A."/>
            <person name="Brown S.D."/>
        </authorList>
    </citation>
    <scope>NUCLEOTIDE SEQUENCE [LARGE SCALE GENOMIC DNA]</scope>
    <source>
        <strain evidence="7">DSM 2933</strain>
    </source>
</reference>
<dbReference type="Proteomes" id="UP000036923">
    <property type="component" value="Unassembled WGS sequence"/>
</dbReference>
<dbReference type="InterPro" id="IPR000914">
    <property type="entry name" value="SBP_5_dom"/>
</dbReference>
<evidence type="ECO:0000256" key="1">
    <source>
        <dbReference type="ARBA" id="ARBA00004196"/>
    </source>
</evidence>
<keyword evidence="4" id="KW-0732">Signal</keyword>
<dbReference type="PROSITE" id="PS51257">
    <property type="entry name" value="PROKAR_LIPOPROTEIN"/>
    <property type="match status" value="1"/>
</dbReference>
<dbReference type="PANTHER" id="PTHR30290:SF10">
    <property type="entry name" value="PERIPLASMIC OLIGOPEPTIDE-BINDING PROTEIN-RELATED"/>
    <property type="match status" value="1"/>
</dbReference>
<comment type="similarity">
    <text evidence="2">Belongs to the bacterial solute-binding protein 5 family.</text>
</comment>
<evidence type="ECO:0000256" key="3">
    <source>
        <dbReference type="ARBA" id="ARBA00022448"/>
    </source>
</evidence>
<dbReference type="Gene3D" id="3.90.76.10">
    <property type="entry name" value="Dipeptide-binding Protein, Domain 1"/>
    <property type="match status" value="1"/>
</dbReference>
<evidence type="ECO:0000313" key="6">
    <source>
        <dbReference type="EMBL" id="KNY27031.1"/>
    </source>
</evidence>
<organism evidence="6 7">
    <name type="scientific">Pseudobacteroides cellulosolvens ATCC 35603 = DSM 2933</name>
    <dbReference type="NCBI Taxonomy" id="398512"/>
    <lineage>
        <taxon>Bacteria</taxon>
        <taxon>Bacillati</taxon>
        <taxon>Bacillota</taxon>
        <taxon>Clostridia</taxon>
        <taxon>Eubacteriales</taxon>
        <taxon>Oscillospiraceae</taxon>
        <taxon>Pseudobacteroides</taxon>
    </lineage>
</organism>
<dbReference type="GO" id="GO:0030313">
    <property type="term" value="C:cell envelope"/>
    <property type="evidence" value="ECO:0007669"/>
    <property type="project" value="UniProtKB-SubCell"/>
</dbReference>
<evidence type="ECO:0000256" key="4">
    <source>
        <dbReference type="ARBA" id="ARBA00022729"/>
    </source>
</evidence>
<feature type="domain" description="Solute-binding protein family 5" evidence="5">
    <location>
        <begin position="74"/>
        <end position="456"/>
    </location>
</feature>
<dbReference type="OrthoDB" id="9801912at2"/>
<dbReference type="RefSeq" id="WP_036941830.1">
    <property type="nucleotide sequence ID" value="NZ_JQKC01000016.1"/>
</dbReference>
<dbReference type="STRING" id="398512.Bccel_2296"/>
<dbReference type="InterPro" id="IPR030678">
    <property type="entry name" value="Peptide/Ni-bd"/>
</dbReference>
<evidence type="ECO:0000256" key="2">
    <source>
        <dbReference type="ARBA" id="ARBA00005695"/>
    </source>
</evidence>
<dbReference type="AlphaFoldDB" id="A0A0L6JMK9"/>
<evidence type="ECO:0000313" key="7">
    <source>
        <dbReference type="Proteomes" id="UP000036923"/>
    </source>
</evidence>
<dbReference type="FunFam" id="3.90.76.10:FF:000001">
    <property type="entry name" value="Oligopeptide ABC transporter substrate-binding protein"/>
    <property type="match status" value="1"/>
</dbReference>
<keyword evidence="7" id="KW-1185">Reference proteome</keyword>
<dbReference type="GO" id="GO:0042597">
    <property type="term" value="C:periplasmic space"/>
    <property type="evidence" value="ECO:0007669"/>
    <property type="project" value="UniProtKB-ARBA"/>
</dbReference>
<dbReference type="eggNOG" id="COG4166">
    <property type="taxonomic scope" value="Bacteria"/>
</dbReference>
<dbReference type="PIRSF" id="PIRSF002741">
    <property type="entry name" value="MppA"/>
    <property type="match status" value="1"/>
</dbReference>
<keyword evidence="3" id="KW-0813">Transport</keyword>
<comment type="subcellular location">
    <subcellularLocation>
        <location evidence="1">Cell envelope</location>
    </subcellularLocation>
</comment>
<dbReference type="CDD" id="cd08504">
    <property type="entry name" value="PBP2_OppA"/>
    <property type="match status" value="1"/>
</dbReference>
<dbReference type="GO" id="GO:1904680">
    <property type="term" value="F:peptide transmembrane transporter activity"/>
    <property type="evidence" value="ECO:0007669"/>
    <property type="project" value="TreeGrafter"/>
</dbReference>
<proteinExistence type="inferred from homology"/>
<dbReference type="GO" id="GO:0043190">
    <property type="term" value="C:ATP-binding cassette (ABC) transporter complex"/>
    <property type="evidence" value="ECO:0007669"/>
    <property type="project" value="InterPro"/>
</dbReference>
<comment type="caution">
    <text evidence="6">The sequence shown here is derived from an EMBL/GenBank/DDBJ whole genome shotgun (WGS) entry which is preliminary data.</text>
</comment>
<dbReference type="Pfam" id="PF00496">
    <property type="entry name" value="SBP_bac_5"/>
    <property type="match status" value="1"/>
</dbReference>
<dbReference type="SUPFAM" id="SSF53850">
    <property type="entry name" value="Periplasmic binding protein-like II"/>
    <property type="match status" value="1"/>
</dbReference>
<evidence type="ECO:0000259" key="5">
    <source>
        <dbReference type="Pfam" id="PF00496"/>
    </source>
</evidence>
<accession>A0A0L6JMK9</accession>
<dbReference type="Gene3D" id="3.10.105.10">
    <property type="entry name" value="Dipeptide-binding Protein, Domain 3"/>
    <property type="match status" value="1"/>
</dbReference>
<dbReference type="InterPro" id="IPR039424">
    <property type="entry name" value="SBP_5"/>
</dbReference>